<organism evidence="1 2">
    <name type="scientific">Gimesia aquarii</name>
    <dbReference type="NCBI Taxonomy" id="2527964"/>
    <lineage>
        <taxon>Bacteria</taxon>
        <taxon>Pseudomonadati</taxon>
        <taxon>Planctomycetota</taxon>
        <taxon>Planctomycetia</taxon>
        <taxon>Planctomycetales</taxon>
        <taxon>Planctomycetaceae</taxon>
        <taxon>Gimesia</taxon>
    </lineage>
</organism>
<gene>
    <name evidence="1" type="ORF">V144x_03690</name>
</gene>
<protein>
    <recommendedName>
        <fullName evidence="3">Glycosyl hydrolase-like 10 domain-containing protein</fullName>
    </recommendedName>
</protein>
<reference evidence="1 2" key="1">
    <citation type="submission" date="2019-03" db="EMBL/GenBank/DDBJ databases">
        <title>Deep-cultivation of Planctomycetes and their phenomic and genomic characterization uncovers novel biology.</title>
        <authorList>
            <person name="Wiegand S."/>
            <person name="Jogler M."/>
            <person name="Boedeker C."/>
            <person name="Pinto D."/>
            <person name="Vollmers J."/>
            <person name="Rivas-Marin E."/>
            <person name="Kohn T."/>
            <person name="Peeters S.H."/>
            <person name="Heuer A."/>
            <person name="Rast P."/>
            <person name="Oberbeckmann S."/>
            <person name="Bunk B."/>
            <person name="Jeske O."/>
            <person name="Meyerdierks A."/>
            <person name="Storesund J.E."/>
            <person name="Kallscheuer N."/>
            <person name="Luecker S."/>
            <person name="Lage O.M."/>
            <person name="Pohl T."/>
            <person name="Merkel B.J."/>
            <person name="Hornburger P."/>
            <person name="Mueller R.-W."/>
            <person name="Bruemmer F."/>
            <person name="Labrenz M."/>
            <person name="Spormann A.M."/>
            <person name="Op den Camp H."/>
            <person name="Overmann J."/>
            <person name="Amann R."/>
            <person name="Jetten M.S.M."/>
            <person name="Mascher T."/>
            <person name="Medema M.H."/>
            <person name="Devos D.P."/>
            <person name="Kaster A.-K."/>
            <person name="Ovreas L."/>
            <person name="Rohde M."/>
            <person name="Galperin M.Y."/>
            <person name="Jogler C."/>
        </authorList>
    </citation>
    <scope>NUCLEOTIDE SEQUENCE [LARGE SCALE GENOMIC DNA]</scope>
    <source>
        <strain evidence="1 2">V144</strain>
    </source>
</reference>
<dbReference type="EMBL" id="CP037920">
    <property type="protein sequence ID" value="QDT94935.1"/>
    <property type="molecule type" value="Genomic_DNA"/>
</dbReference>
<name>A0A517VPI7_9PLAN</name>
<dbReference type="SUPFAM" id="SSF51445">
    <property type="entry name" value="(Trans)glycosidases"/>
    <property type="match status" value="1"/>
</dbReference>
<dbReference type="Proteomes" id="UP000318704">
    <property type="component" value="Chromosome"/>
</dbReference>
<dbReference type="AlphaFoldDB" id="A0A517VPI7"/>
<dbReference type="Gene3D" id="3.20.20.80">
    <property type="entry name" value="Glycosidases"/>
    <property type="match status" value="1"/>
</dbReference>
<accession>A0A517VPI7</accession>
<sequence>MSQQRQIGVTVLPEYLQYEGIETVLDNLTQRAGVTAVSTSPYVMQLADEQTGVREPPADAGAGKVRLLDRPLWEGKRELWVKTAPSFVPDKTLYAGLRYQPAEPDELTRREGHVVADFVQAAQARGLEVYFQVQAAIPPGYRVQFGGPHEEDIPRLPDGSLPRKRVANNGSLASPHIIEYQHALIRDLLNRYPEIDGLRFDWPEYPPYFLDSAFFDFSAHAKQAACRLGFQFDQMQTDSLALYQKLHGGLTNDDLEAILSEANQSTNFTAWLNEHYPGAAAMLLMKAQLSKELLSGFRATMNEVSNTEVELAPSAFPPPWSLISGMNYSLVTKYCNSVSVKLYGMHWSMILRSYGDQLLAANPGLSESLLVRALFKLLDIADSEPPAQLKDIYYPGPDEPHLTGPHAQERKISAARKLAKPMPIYALAHGYGPTEDFHARMQVAAEISPDGVWINRYCYLNNDKLDIIGQCTAGCTTQSLQKS</sequence>
<dbReference type="InterPro" id="IPR017853">
    <property type="entry name" value="GH"/>
</dbReference>
<dbReference type="RefSeq" id="WP_144980489.1">
    <property type="nucleotide sequence ID" value="NZ_CP037920.1"/>
</dbReference>
<proteinExistence type="predicted"/>
<dbReference type="KEGG" id="gaw:V144x_03690"/>
<evidence type="ECO:0008006" key="3">
    <source>
        <dbReference type="Google" id="ProtNLM"/>
    </source>
</evidence>
<evidence type="ECO:0000313" key="1">
    <source>
        <dbReference type="EMBL" id="QDT94935.1"/>
    </source>
</evidence>
<evidence type="ECO:0000313" key="2">
    <source>
        <dbReference type="Proteomes" id="UP000318704"/>
    </source>
</evidence>